<dbReference type="InterPro" id="IPR050259">
    <property type="entry name" value="SDR"/>
</dbReference>
<protein>
    <submittedName>
        <fullName evidence="2">SDR family oxidoreductase</fullName>
    </submittedName>
</protein>
<dbReference type="PANTHER" id="PTHR42879:SF6">
    <property type="entry name" value="NADPH-DEPENDENT REDUCTASE BACG"/>
    <property type="match status" value="1"/>
</dbReference>
<dbReference type="Proteomes" id="UP001595711">
    <property type="component" value="Unassembled WGS sequence"/>
</dbReference>
<dbReference type="Pfam" id="PF13561">
    <property type="entry name" value="adh_short_C2"/>
    <property type="match status" value="1"/>
</dbReference>
<sequence>MDLGITGRKAIVCAASKGLGRACAEALAAEGVEIVLNARDAAVLKQTADEIAATHHVTVTPVAGDLSTPEGRAALLAACPAPDILINNAGGPPPGDYRSWSDDDWQQAVATNMLTPVALIKAFADGMQERKFGRIVNITSSVVRHPIDAQGLSAAARSGLHGFVATIVRGLAAHNVTVNNLLPGPFATDRLLSNFAFRAKREGSSVDEVVAARKAELPARRFGDPAELGRFCAYLCSAQAGYVSGQSILLDGAAHPQIF</sequence>
<comment type="similarity">
    <text evidence="1">Belongs to the short-chain dehydrogenases/reductases (SDR) family.</text>
</comment>
<accession>A0ABV7VKF2</accession>
<dbReference type="EMBL" id="JBHRYJ010000006">
    <property type="protein sequence ID" value="MFC3678000.1"/>
    <property type="molecule type" value="Genomic_DNA"/>
</dbReference>
<dbReference type="SUPFAM" id="SSF51735">
    <property type="entry name" value="NAD(P)-binding Rossmann-fold domains"/>
    <property type="match status" value="1"/>
</dbReference>
<dbReference type="InterPro" id="IPR036291">
    <property type="entry name" value="NAD(P)-bd_dom_sf"/>
</dbReference>
<evidence type="ECO:0000313" key="2">
    <source>
        <dbReference type="EMBL" id="MFC3678000.1"/>
    </source>
</evidence>
<dbReference type="PANTHER" id="PTHR42879">
    <property type="entry name" value="3-OXOACYL-(ACYL-CARRIER-PROTEIN) REDUCTASE"/>
    <property type="match status" value="1"/>
</dbReference>
<dbReference type="InterPro" id="IPR002347">
    <property type="entry name" value="SDR_fam"/>
</dbReference>
<evidence type="ECO:0000256" key="1">
    <source>
        <dbReference type="ARBA" id="ARBA00006484"/>
    </source>
</evidence>
<comment type="caution">
    <text evidence="2">The sequence shown here is derived from an EMBL/GenBank/DDBJ whole genome shotgun (WGS) entry which is preliminary data.</text>
</comment>
<organism evidence="2 3">
    <name type="scientific">Ferrovibrio xuzhouensis</name>
    <dbReference type="NCBI Taxonomy" id="1576914"/>
    <lineage>
        <taxon>Bacteria</taxon>
        <taxon>Pseudomonadati</taxon>
        <taxon>Pseudomonadota</taxon>
        <taxon>Alphaproteobacteria</taxon>
        <taxon>Rhodospirillales</taxon>
        <taxon>Rhodospirillaceae</taxon>
        <taxon>Ferrovibrio</taxon>
    </lineage>
</organism>
<name>A0ABV7VKF2_9PROT</name>
<reference evidence="3" key="1">
    <citation type="journal article" date="2019" name="Int. J. Syst. Evol. Microbiol.">
        <title>The Global Catalogue of Microorganisms (GCM) 10K type strain sequencing project: providing services to taxonomists for standard genome sequencing and annotation.</title>
        <authorList>
            <consortium name="The Broad Institute Genomics Platform"/>
            <consortium name="The Broad Institute Genome Sequencing Center for Infectious Disease"/>
            <person name="Wu L."/>
            <person name="Ma J."/>
        </authorList>
    </citation>
    <scope>NUCLEOTIDE SEQUENCE [LARGE SCALE GENOMIC DNA]</scope>
    <source>
        <strain evidence="3">KCTC 42182</strain>
    </source>
</reference>
<keyword evidence="3" id="KW-1185">Reference proteome</keyword>
<gene>
    <name evidence="2" type="ORF">ACFOOQ_20775</name>
</gene>
<dbReference type="RefSeq" id="WP_379729631.1">
    <property type="nucleotide sequence ID" value="NZ_JBHRYJ010000006.1"/>
</dbReference>
<dbReference type="Gene3D" id="3.40.50.720">
    <property type="entry name" value="NAD(P)-binding Rossmann-like Domain"/>
    <property type="match status" value="1"/>
</dbReference>
<dbReference type="PRINTS" id="PR00081">
    <property type="entry name" value="GDHRDH"/>
</dbReference>
<proteinExistence type="inferred from homology"/>
<evidence type="ECO:0000313" key="3">
    <source>
        <dbReference type="Proteomes" id="UP001595711"/>
    </source>
</evidence>